<evidence type="ECO:0000256" key="1">
    <source>
        <dbReference type="SAM" id="MobiDB-lite"/>
    </source>
</evidence>
<evidence type="ECO:0000313" key="2">
    <source>
        <dbReference type="EMBL" id="KAI6660763.1"/>
    </source>
</evidence>
<sequence>MATNNPDIITPVPPDTITPIPIPHSEAYPGNSTILPPINATTADQPPTPLDHDGVDSIYDPEYRVRGALGLYGQGAWTDGEVGPRGFVDLAGLKPPNADYLFDWILASYHWTDEQFEDFFEIGRRGI</sequence>
<comment type="caution">
    <text evidence="2">The sequence shown here is derived from an EMBL/GenBank/DDBJ whole genome shotgun (WGS) entry which is preliminary data.</text>
</comment>
<keyword evidence="3" id="KW-1185">Reference proteome</keyword>
<dbReference type="EMBL" id="JAKMXF010000025">
    <property type="protein sequence ID" value="KAI6660763.1"/>
    <property type="molecule type" value="Genomic_DNA"/>
</dbReference>
<accession>A0AAV7KI51</accession>
<feature type="region of interest" description="Disordered" evidence="1">
    <location>
        <begin position="24"/>
        <end position="54"/>
    </location>
</feature>
<name>A0AAV7KI51_9METZ</name>
<organism evidence="2 3">
    <name type="scientific">Oopsacas minuta</name>
    <dbReference type="NCBI Taxonomy" id="111878"/>
    <lineage>
        <taxon>Eukaryota</taxon>
        <taxon>Metazoa</taxon>
        <taxon>Porifera</taxon>
        <taxon>Hexactinellida</taxon>
        <taxon>Hexasterophora</taxon>
        <taxon>Lyssacinosida</taxon>
        <taxon>Leucopsacidae</taxon>
        <taxon>Oopsacas</taxon>
    </lineage>
</organism>
<dbReference type="Proteomes" id="UP001165289">
    <property type="component" value="Unassembled WGS sequence"/>
</dbReference>
<reference evidence="2 3" key="1">
    <citation type="journal article" date="2023" name="BMC Biol.">
        <title>The compact genome of the sponge Oopsacas minuta (Hexactinellida) is lacking key metazoan core genes.</title>
        <authorList>
            <person name="Santini S."/>
            <person name="Schenkelaars Q."/>
            <person name="Jourda C."/>
            <person name="Duchesne M."/>
            <person name="Belahbib H."/>
            <person name="Rocher C."/>
            <person name="Selva M."/>
            <person name="Riesgo A."/>
            <person name="Vervoort M."/>
            <person name="Leys S.P."/>
            <person name="Kodjabachian L."/>
            <person name="Le Bivic A."/>
            <person name="Borchiellini C."/>
            <person name="Claverie J.M."/>
            <person name="Renard E."/>
        </authorList>
    </citation>
    <scope>NUCLEOTIDE SEQUENCE [LARGE SCALE GENOMIC DNA]</scope>
    <source>
        <strain evidence="2">SPO-2</strain>
    </source>
</reference>
<gene>
    <name evidence="2" type="ORF">LOD99_10270</name>
</gene>
<proteinExistence type="predicted"/>
<dbReference type="AlphaFoldDB" id="A0AAV7KI51"/>
<evidence type="ECO:0000313" key="3">
    <source>
        <dbReference type="Proteomes" id="UP001165289"/>
    </source>
</evidence>
<feature type="compositionally biased region" description="Polar residues" evidence="1">
    <location>
        <begin position="30"/>
        <end position="45"/>
    </location>
</feature>
<protein>
    <submittedName>
        <fullName evidence="2">Uncharacterized protein</fullName>
    </submittedName>
</protein>